<dbReference type="AlphaFoldDB" id="A0AAD6YLA0"/>
<dbReference type="Proteomes" id="UP001219525">
    <property type="component" value="Unassembled WGS sequence"/>
</dbReference>
<protein>
    <submittedName>
        <fullName evidence="1">Uncharacterized protein</fullName>
    </submittedName>
</protein>
<dbReference type="EMBL" id="JARJCW010000006">
    <property type="protein sequence ID" value="KAJ7223002.1"/>
    <property type="molecule type" value="Genomic_DNA"/>
</dbReference>
<gene>
    <name evidence="1" type="ORF">GGX14DRAFT_387390</name>
</gene>
<sequence>MSEQNQARVKTSHAIEEFTRNLGSTTLKFCTNQLGIRWISELRKYFGAPYVYHNRRQLRFTIHGNKVEVLSWTVFCVKTWEIIILRLFSSIGIVEDFTGQSKEMIVFPWAHKPI</sequence>
<name>A0AAD6YLA0_9AGAR</name>
<reference evidence="1" key="1">
    <citation type="submission" date="2023-03" db="EMBL/GenBank/DDBJ databases">
        <title>Massive genome expansion in bonnet fungi (Mycena s.s.) driven by repeated elements and novel gene families across ecological guilds.</title>
        <authorList>
            <consortium name="Lawrence Berkeley National Laboratory"/>
            <person name="Harder C.B."/>
            <person name="Miyauchi S."/>
            <person name="Viragh M."/>
            <person name="Kuo A."/>
            <person name="Thoen E."/>
            <person name="Andreopoulos B."/>
            <person name="Lu D."/>
            <person name="Skrede I."/>
            <person name="Drula E."/>
            <person name="Henrissat B."/>
            <person name="Morin E."/>
            <person name="Kohler A."/>
            <person name="Barry K."/>
            <person name="LaButti K."/>
            <person name="Morin E."/>
            <person name="Salamov A."/>
            <person name="Lipzen A."/>
            <person name="Mereny Z."/>
            <person name="Hegedus B."/>
            <person name="Baldrian P."/>
            <person name="Stursova M."/>
            <person name="Weitz H."/>
            <person name="Taylor A."/>
            <person name="Grigoriev I.V."/>
            <person name="Nagy L.G."/>
            <person name="Martin F."/>
            <person name="Kauserud H."/>
        </authorList>
    </citation>
    <scope>NUCLEOTIDE SEQUENCE</scope>
    <source>
        <strain evidence="1">9144</strain>
    </source>
</reference>
<accession>A0AAD6YLA0</accession>
<proteinExistence type="predicted"/>
<comment type="caution">
    <text evidence="1">The sequence shown here is derived from an EMBL/GenBank/DDBJ whole genome shotgun (WGS) entry which is preliminary data.</text>
</comment>
<keyword evidence="2" id="KW-1185">Reference proteome</keyword>
<evidence type="ECO:0000313" key="2">
    <source>
        <dbReference type="Proteomes" id="UP001219525"/>
    </source>
</evidence>
<evidence type="ECO:0000313" key="1">
    <source>
        <dbReference type="EMBL" id="KAJ7223002.1"/>
    </source>
</evidence>
<organism evidence="1 2">
    <name type="scientific">Mycena pura</name>
    <dbReference type="NCBI Taxonomy" id="153505"/>
    <lineage>
        <taxon>Eukaryota</taxon>
        <taxon>Fungi</taxon>
        <taxon>Dikarya</taxon>
        <taxon>Basidiomycota</taxon>
        <taxon>Agaricomycotina</taxon>
        <taxon>Agaricomycetes</taxon>
        <taxon>Agaricomycetidae</taxon>
        <taxon>Agaricales</taxon>
        <taxon>Marasmiineae</taxon>
        <taxon>Mycenaceae</taxon>
        <taxon>Mycena</taxon>
    </lineage>
</organism>